<dbReference type="Pfam" id="PF01381">
    <property type="entry name" value="HTH_3"/>
    <property type="match status" value="1"/>
</dbReference>
<evidence type="ECO:0000259" key="2">
    <source>
        <dbReference type="PROSITE" id="PS50943"/>
    </source>
</evidence>
<evidence type="ECO:0000313" key="6">
    <source>
        <dbReference type="Proteomes" id="UP000245778"/>
    </source>
</evidence>
<reference evidence="3 5" key="1">
    <citation type="journal article" date="2015" name="Nat. Commun.">
        <title>Production of butyrate from lysine and the Amadori product fructoselysine by a human gut commensal.</title>
        <authorList>
            <person name="Bui T.P."/>
            <person name="Ritari J."/>
            <person name="Boeren S."/>
            <person name="de Waard P."/>
            <person name="Plugge C.M."/>
            <person name="de Vos W.M."/>
        </authorList>
    </citation>
    <scope>NUCLEOTIDE SEQUENCE [LARGE SCALE GENOMIC DNA]</scope>
    <source>
        <strain evidence="3 5">AF211</strain>
    </source>
</reference>
<dbReference type="AlphaFoldDB" id="A0A0S2W065"/>
<dbReference type="Proteomes" id="UP000245778">
    <property type="component" value="Unassembled WGS sequence"/>
</dbReference>
<keyword evidence="1" id="KW-0238">DNA-binding</keyword>
<proteinExistence type="predicted"/>
<dbReference type="RefSeq" id="WP_058116904.1">
    <property type="nucleotide sequence ID" value="NZ_CAMREZ010000004.1"/>
</dbReference>
<dbReference type="SMART" id="SM00530">
    <property type="entry name" value="HTH_XRE"/>
    <property type="match status" value="1"/>
</dbReference>
<keyword evidence="5" id="KW-1185">Reference proteome</keyword>
<dbReference type="GO" id="GO:0003677">
    <property type="term" value="F:DNA binding"/>
    <property type="evidence" value="ECO:0007669"/>
    <property type="project" value="UniProtKB-KW"/>
</dbReference>
<dbReference type="EMBL" id="QEKK01000001">
    <property type="protein sequence ID" value="PVY59872.1"/>
    <property type="molecule type" value="Genomic_DNA"/>
</dbReference>
<dbReference type="InterPro" id="IPR010982">
    <property type="entry name" value="Lambda_DNA-bd_dom_sf"/>
</dbReference>
<dbReference type="PANTHER" id="PTHR46558:SF11">
    <property type="entry name" value="HTH-TYPE TRANSCRIPTIONAL REGULATOR XRE"/>
    <property type="match status" value="1"/>
</dbReference>
<gene>
    <name evidence="4" type="ORF">C7373_101386</name>
    <name evidence="3" type="ORF">IB211_00349</name>
</gene>
<dbReference type="OrthoDB" id="9812239at2"/>
<evidence type="ECO:0000313" key="4">
    <source>
        <dbReference type="EMBL" id="PVY59872.1"/>
    </source>
</evidence>
<sequence length="80" mass="9104">MYPRLRDLRNDAELSQTEFAKMLGMSQTGYSKYETGENDIPTQVLIAIAQYYHTSVDYLLGLTDEPKPYGKTKKSSGSQY</sequence>
<dbReference type="Gene3D" id="1.10.260.40">
    <property type="entry name" value="lambda repressor-like DNA-binding domains"/>
    <property type="match status" value="1"/>
</dbReference>
<accession>A0A0S2W065</accession>
<evidence type="ECO:0000256" key="1">
    <source>
        <dbReference type="ARBA" id="ARBA00023125"/>
    </source>
</evidence>
<reference evidence="5" key="2">
    <citation type="submission" date="2015-04" db="EMBL/GenBank/DDBJ databases">
        <title>A butyrogenic pathway from the amino acid lysine in a human gut commensal.</title>
        <authorList>
            <person name="de Vos W.M."/>
            <person name="Bui N.T.P."/>
            <person name="Plugge C.M."/>
            <person name="Ritari J."/>
        </authorList>
    </citation>
    <scope>NUCLEOTIDE SEQUENCE [LARGE SCALE GENOMIC DNA]</scope>
    <source>
        <strain evidence="5">AF211</strain>
    </source>
</reference>
<dbReference type="PROSITE" id="PS50943">
    <property type="entry name" value="HTH_CROC1"/>
    <property type="match status" value="1"/>
</dbReference>
<reference evidence="4 6" key="3">
    <citation type="submission" date="2018-04" db="EMBL/GenBank/DDBJ databases">
        <title>Genomic Encyclopedia of Type Strains, Phase IV (KMG-IV): sequencing the most valuable type-strain genomes for metagenomic binning, comparative biology and taxonomic classification.</title>
        <authorList>
            <person name="Goeker M."/>
        </authorList>
    </citation>
    <scope>NUCLEOTIDE SEQUENCE [LARGE SCALE GENOMIC DNA]</scope>
    <source>
        <strain evidence="4 6">DSM 26588</strain>
    </source>
</reference>
<dbReference type="Proteomes" id="UP000064844">
    <property type="component" value="Chromosome"/>
</dbReference>
<name>A0A0S2W065_9FIRM</name>
<dbReference type="SUPFAM" id="SSF47413">
    <property type="entry name" value="lambda repressor-like DNA-binding domains"/>
    <property type="match status" value="1"/>
</dbReference>
<evidence type="ECO:0000313" key="5">
    <source>
        <dbReference type="Proteomes" id="UP000064844"/>
    </source>
</evidence>
<dbReference type="CDD" id="cd00093">
    <property type="entry name" value="HTH_XRE"/>
    <property type="match status" value="1"/>
</dbReference>
<dbReference type="InterPro" id="IPR001387">
    <property type="entry name" value="Cro/C1-type_HTH"/>
</dbReference>
<protein>
    <submittedName>
        <fullName evidence="4">Helix-turn-helix protein</fullName>
    </submittedName>
    <submittedName>
        <fullName evidence="3">Transcriptional regulator, XRE family</fullName>
    </submittedName>
</protein>
<dbReference type="STRING" id="1297617.IB211_00349"/>
<dbReference type="PANTHER" id="PTHR46558">
    <property type="entry name" value="TRACRIPTIONAL REGULATORY PROTEIN-RELATED-RELATED"/>
    <property type="match status" value="1"/>
</dbReference>
<dbReference type="PATRIC" id="fig|1297617.4.peg.352"/>
<evidence type="ECO:0000313" key="3">
    <source>
        <dbReference type="EMBL" id="ALP92744.1"/>
    </source>
</evidence>
<dbReference type="KEGG" id="ibu:IB211_00349"/>
<dbReference type="GeneID" id="93227883"/>
<organism evidence="3 5">
    <name type="scientific">Intestinimonas butyriciproducens</name>
    <dbReference type="NCBI Taxonomy" id="1297617"/>
    <lineage>
        <taxon>Bacteria</taxon>
        <taxon>Bacillati</taxon>
        <taxon>Bacillota</taxon>
        <taxon>Clostridia</taxon>
        <taxon>Eubacteriales</taxon>
        <taxon>Intestinimonas</taxon>
    </lineage>
</organism>
<feature type="domain" description="HTH cro/C1-type" evidence="2">
    <location>
        <begin position="5"/>
        <end position="59"/>
    </location>
</feature>
<dbReference type="EMBL" id="CP011307">
    <property type="protein sequence ID" value="ALP92744.1"/>
    <property type="molecule type" value="Genomic_DNA"/>
</dbReference>